<dbReference type="EMBL" id="JANPWB010000009">
    <property type="protein sequence ID" value="KAJ1155509.1"/>
    <property type="molecule type" value="Genomic_DNA"/>
</dbReference>
<name>A0AAV7RWB1_PLEWA</name>
<dbReference type="AlphaFoldDB" id="A0AAV7RWB1"/>
<keyword evidence="3" id="KW-1185">Reference proteome</keyword>
<feature type="compositionally biased region" description="Basic and acidic residues" evidence="1">
    <location>
        <begin position="86"/>
        <end position="97"/>
    </location>
</feature>
<organism evidence="2 3">
    <name type="scientific">Pleurodeles waltl</name>
    <name type="common">Iberian ribbed newt</name>
    <dbReference type="NCBI Taxonomy" id="8319"/>
    <lineage>
        <taxon>Eukaryota</taxon>
        <taxon>Metazoa</taxon>
        <taxon>Chordata</taxon>
        <taxon>Craniata</taxon>
        <taxon>Vertebrata</taxon>
        <taxon>Euteleostomi</taxon>
        <taxon>Amphibia</taxon>
        <taxon>Batrachia</taxon>
        <taxon>Caudata</taxon>
        <taxon>Salamandroidea</taxon>
        <taxon>Salamandridae</taxon>
        <taxon>Pleurodelinae</taxon>
        <taxon>Pleurodeles</taxon>
    </lineage>
</organism>
<dbReference type="Proteomes" id="UP001066276">
    <property type="component" value="Chromosome 5"/>
</dbReference>
<accession>A0AAV7RWB1</accession>
<sequence>MGNIDYWPLDGEENCMRTLDPGLETSLCSPRTRYGTRLISICKLAPARDPSIRRPDGKGRQAENKISAWLLLPEKSANGGDGSSDECWRDKSGYIDG</sequence>
<proteinExistence type="predicted"/>
<evidence type="ECO:0000256" key="1">
    <source>
        <dbReference type="SAM" id="MobiDB-lite"/>
    </source>
</evidence>
<gene>
    <name evidence="2" type="ORF">NDU88_008239</name>
</gene>
<protein>
    <submittedName>
        <fullName evidence="2">Uncharacterized protein</fullName>
    </submittedName>
</protein>
<reference evidence="2" key="1">
    <citation type="journal article" date="2022" name="bioRxiv">
        <title>Sequencing and chromosome-scale assembly of the giantPleurodeles waltlgenome.</title>
        <authorList>
            <person name="Brown T."/>
            <person name="Elewa A."/>
            <person name="Iarovenko S."/>
            <person name="Subramanian E."/>
            <person name="Araus A.J."/>
            <person name="Petzold A."/>
            <person name="Susuki M."/>
            <person name="Suzuki K.-i.T."/>
            <person name="Hayashi T."/>
            <person name="Toyoda A."/>
            <person name="Oliveira C."/>
            <person name="Osipova E."/>
            <person name="Leigh N.D."/>
            <person name="Simon A."/>
            <person name="Yun M.H."/>
        </authorList>
    </citation>
    <scope>NUCLEOTIDE SEQUENCE</scope>
    <source>
        <strain evidence="2">20211129_DDA</strain>
        <tissue evidence="2">Liver</tissue>
    </source>
</reference>
<evidence type="ECO:0000313" key="2">
    <source>
        <dbReference type="EMBL" id="KAJ1155509.1"/>
    </source>
</evidence>
<feature type="region of interest" description="Disordered" evidence="1">
    <location>
        <begin position="75"/>
        <end position="97"/>
    </location>
</feature>
<evidence type="ECO:0000313" key="3">
    <source>
        <dbReference type="Proteomes" id="UP001066276"/>
    </source>
</evidence>
<comment type="caution">
    <text evidence="2">The sequence shown here is derived from an EMBL/GenBank/DDBJ whole genome shotgun (WGS) entry which is preliminary data.</text>
</comment>